<protein>
    <submittedName>
        <fullName evidence="1">Uncharacterized protein</fullName>
    </submittedName>
</protein>
<gene>
    <name evidence="1" type="ORF">LCGC14_1387360</name>
</gene>
<reference evidence="1" key="1">
    <citation type="journal article" date="2015" name="Nature">
        <title>Complex archaea that bridge the gap between prokaryotes and eukaryotes.</title>
        <authorList>
            <person name="Spang A."/>
            <person name="Saw J.H."/>
            <person name="Jorgensen S.L."/>
            <person name="Zaremba-Niedzwiedzka K."/>
            <person name="Martijn J."/>
            <person name="Lind A.E."/>
            <person name="van Eijk R."/>
            <person name="Schleper C."/>
            <person name="Guy L."/>
            <person name="Ettema T.J."/>
        </authorList>
    </citation>
    <scope>NUCLEOTIDE SEQUENCE</scope>
</reference>
<comment type="caution">
    <text evidence="1">The sequence shown here is derived from an EMBL/GenBank/DDBJ whole genome shotgun (WGS) entry which is preliminary data.</text>
</comment>
<proteinExistence type="predicted"/>
<accession>A0A0F9N2H5</accession>
<name>A0A0F9N2H5_9ZZZZ</name>
<organism evidence="1">
    <name type="scientific">marine sediment metagenome</name>
    <dbReference type="NCBI Taxonomy" id="412755"/>
    <lineage>
        <taxon>unclassified sequences</taxon>
        <taxon>metagenomes</taxon>
        <taxon>ecological metagenomes</taxon>
    </lineage>
</organism>
<sequence>MIARGHFRGHPLIWASDRWVYEDDGAEIPANSGEIRPCIKCGSLFGEGEVDPCLGVLPGVDNACCGHGECSKAYVRFINGVVLKGFVVKRRRGKEK</sequence>
<dbReference type="AlphaFoldDB" id="A0A0F9N2H5"/>
<evidence type="ECO:0000313" key="1">
    <source>
        <dbReference type="EMBL" id="KKM75722.1"/>
    </source>
</evidence>
<dbReference type="EMBL" id="LAZR01008925">
    <property type="protein sequence ID" value="KKM75722.1"/>
    <property type="molecule type" value="Genomic_DNA"/>
</dbReference>